<name>A0ABS6HDU7_9PROT</name>
<comment type="subcellular location">
    <subcellularLocation>
        <location evidence="1">Periplasm</location>
    </subcellularLocation>
</comment>
<dbReference type="Proteomes" id="UP000689967">
    <property type="component" value="Unassembled WGS sequence"/>
</dbReference>
<comment type="caution">
    <text evidence="4">The sequence shown here is derived from an EMBL/GenBank/DDBJ whole genome shotgun (WGS) entry which is preliminary data.</text>
</comment>
<dbReference type="InterPro" id="IPR050490">
    <property type="entry name" value="Bact_solute-bd_prot1"/>
</dbReference>
<dbReference type="InterPro" id="IPR006311">
    <property type="entry name" value="TAT_signal"/>
</dbReference>
<feature type="chain" id="PRO_5045089505" evidence="3">
    <location>
        <begin position="24"/>
        <end position="419"/>
    </location>
</feature>
<dbReference type="PANTHER" id="PTHR43649">
    <property type="entry name" value="ARABINOSE-BINDING PROTEIN-RELATED"/>
    <property type="match status" value="1"/>
</dbReference>
<protein>
    <submittedName>
        <fullName evidence="4">Extracellular solute-binding protein</fullName>
    </submittedName>
</protein>
<evidence type="ECO:0000256" key="3">
    <source>
        <dbReference type="SAM" id="SignalP"/>
    </source>
</evidence>
<dbReference type="InterPro" id="IPR006059">
    <property type="entry name" value="SBP"/>
</dbReference>
<dbReference type="PANTHER" id="PTHR43649:SF12">
    <property type="entry name" value="DIACETYLCHITOBIOSE BINDING PROTEIN DASA"/>
    <property type="match status" value="1"/>
</dbReference>
<comment type="similarity">
    <text evidence="2">Belongs to the bacterial solute-binding protein 1 family.</text>
</comment>
<dbReference type="Pfam" id="PF01547">
    <property type="entry name" value="SBP_bac_1"/>
    <property type="match status" value="1"/>
</dbReference>
<evidence type="ECO:0000313" key="4">
    <source>
        <dbReference type="EMBL" id="MBU8546889.1"/>
    </source>
</evidence>
<accession>A0ABS6HDU7</accession>
<dbReference type="PROSITE" id="PS51318">
    <property type="entry name" value="TAT"/>
    <property type="match status" value="1"/>
</dbReference>
<organism evidence="4 5">
    <name type="scientific">Falsiroseomonas oleicola</name>
    <dbReference type="NCBI Taxonomy" id="2801474"/>
    <lineage>
        <taxon>Bacteria</taxon>
        <taxon>Pseudomonadati</taxon>
        <taxon>Pseudomonadota</taxon>
        <taxon>Alphaproteobacteria</taxon>
        <taxon>Acetobacterales</taxon>
        <taxon>Roseomonadaceae</taxon>
        <taxon>Falsiroseomonas</taxon>
    </lineage>
</organism>
<feature type="signal peptide" evidence="3">
    <location>
        <begin position="1"/>
        <end position="23"/>
    </location>
</feature>
<gene>
    <name evidence="4" type="ORF">JJQ90_24430</name>
</gene>
<dbReference type="EMBL" id="JAERQM010000010">
    <property type="protein sequence ID" value="MBU8546889.1"/>
    <property type="molecule type" value="Genomic_DNA"/>
</dbReference>
<reference evidence="4 5" key="1">
    <citation type="submission" date="2021-01" db="EMBL/GenBank/DDBJ databases">
        <title>Roseomonas sp. nov, a bacterium isolated from an oil production mixture in Yumen Oilfield.</title>
        <authorList>
            <person name="Wu D."/>
        </authorList>
    </citation>
    <scope>NUCLEOTIDE SEQUENCE [LARGE SCALE GENOMIC DNA]</scope>
    <source>
        <strain evidence="4 5">ROY-5-3</strain>
    </source>
</reference>
<dbReference type="RefSeq" id="WP_216878912.1">
    <property type="nucleotide sequence ID" value="NZ_JAERQM010000010.1"/>
</dbReference>
<keyword evidence="5" id="KW-1185">Reference proteome</keyword>
<evidence type="ECO:0000256" key="1">
    <source>
        <dbReference type="ARBA" id="ARBA00004418"/>
    </source>
</evidence>
<sequence>MQITRRALLGSASATMLAAPALAQGRRFVIMSHAVHQRAVTGAAGGDSSAAWKQQAGVETEWLTFGVEAVHERVYREAALSQGGVDVAFLLDRYTGPHVAPLFEDLRPFMEAEPLETADEIAATMYGSHNFRGKQTGIPYRHATHGFFYNKALLRERGVEVPTTFAEIIAAADRLTHARADGTRVAGFANSMDDPSGTMDLIRAHGGDFITQDYRFVGDAEPAVRAVALLRDWFRRGVLPRNVMTFKTEEVITAMQQGRAAMTTQPFGRFINYNDARQSRFAGEIAVAPIPMAGSTDLAPAKTSVWAMAIPRNARDKRLSWSFIREVSSRASTIRAAVNGNGPVRSSAYDDPKVREMAPFLAIEQRVLPHARLTVPGFEQAGRSMDIFMEEVQRAMLGQAEPLAAMRSARSRIEPLLPA</sequence>
<keyword evidence="3" id="KW-0732">Signal</keyword>
<evidence type="ECO:0000313" key="5">
    <source>
        <dbReference type="Proteomes" id="UP000689967"/>
    </source>
</evidence>
<proteinExistence type="inferred from homology"/>
<evidence type="ECO:0000256" key="2">
    <source>
        <dbReference type="ARBA" id="ARBA00008520"/>
    </source>
</evidence>